<dbReference type="AlphaFoldDB" id="A0AAE0GC69"/>
<evidence type="ECO:0000313" key="1">
    <source>
        <dbReference type="EMBL" id="KAK3275411.1"/>
    </source>
</evidence>
<dbReference type="EMBL" id="LGRX02007241">
    <property type="protein sequence ID" value="KAK3275411.1"/>
    <property type="molecule type" value="Genomic_DNA"/>
</dbReference>
<protein>
    <submittedName>
        <fullName evidence="1">Uncharacterized protein</fullName>
    </submittedName>
</protein>
<keyword evidence="2" id="KW-1185">Reference proteome</keyword>
<proteinExistence type="predicted"/>
<evidence type="ECO:0000313" key="2">
    <source>
        <dbReference type="Proteomes" id="UP001190700"/>
    </source>
</evidence>
<reference evidence="1 2" key="1">
    <citation type="journal article" date="2015" name="Genome Biol. Evol.">
        <title>Comparative Genomics of a Bacterivorous Green Alga Reveals Evolutionary Causalities and Consequences of Phago-Mixotrophic Mode of Nutrition.</title>
        <authorList>
            <person name="Burns J.A."/>
            <person name="Paasch A."/>
            <person name="Narechania A."/>
            <person name="Kim E."/>
        </authorList>
    </citation>
    <scope>NUCLEOTIDE SEQUENCE [LARGE SCALE GENOMIC DNA]</scope>
    <source>
        <strain evidence="1 2">PLY_AMNH</strain>
    </source>
</reference>
<gene>
    <name evidence="1" type="ORF">CYMTET_16460</name>
</gene>
<name>A0AAE0GC69_9CHLO</name>
<sequence length="129" mass="14780">MKRKCGHDSEGDPKDRCQECNRLSKLKCRKKYKLTLDYMECPASLGDWLQAFVTLFEVTEVMTEPIYRSVQLSRYPVEKTISPRSDVPADQVIRLVHKFNKAKLVNKKEVNCKTIVDLFAGGSGILQQV</sequence>
<organism evidence="1 2">
    <name type="scientific">Cymbomonas tetramitiformis</name>
    <dbReference type="NCBI Taxonomy" id="36881"/>
    <lineage>
        <taxon>Eukaryota</taxon>
        <taxon>Viridiplantae</taxon>
        <taxon>Chlorophyta</taxon>
        <taxon>Pyramimonadophyceae</taxon>
        <taxon>Pyramimonadales</taxon>
        <taxon>Pyramimonadaceae</taxon>
        <taxon>Cymbomonas</taxon>
    </lineage>
</organism>
<comment type="caution">
    <text evidence="1">The sequence shown here is derived from an EMBL/GenBank/DDBJ whole genome shotgun (WGS) entry which is preliminary data.</text>
</comment>
<accession>A0AAE0GC69</accession>
<dbReference type="Proteomes" id="UP001190700">
    <property type="component" value="Unassembled WGS sequence"/>
</dbReference>